<dbReference type="PANTHER" id="PTHR32002:SF35">
    <property type="entry name" value="PROTEIN NLP6"/>
    <property type="match status" value="1"/>
</dbReference>
<evidence type="ECO:0000313" key="7">
    <source>
        <dbReference type="Proteomes" id="UP000631114"/>
    </source>
</evidence>
<dbReference type="InterPro" id="IPR036093">
    <property type="entry name" value="NAC_dom_sf"/>
</dbReference>
<evidence type="ECO:0000259" key="5">
    <source>
        <dbReference type="PROSITE" id="PS51005"/>
    </source>
</evidence>
<dbReference type="InterPro" id="IPR003441">
    <property type="entry name" value="NAC-dom"/>
</dbReference>
<dbReference type="InterPro" id="IPR045012">
    <property type="entry name" value="NLP"/>
</dbReference>
<evidence type="ECO:0000256" key="3">
    <source>
        <dbReference type="ARBA" id="ARBA00023163"/>
    </source>
</evidence>
<evidence type="ECO:0000313" key="6">
    <source>
        <dbReference type="EMBL" id="KAF9619933.1"/>
    </source>
</evidence>
<reference evidence="6 7" key="1">
    <citation type="submission" date="2020-10" db="EMBL/GenBank/DDBJ databases">
        <title>The Coptis chinensis genome and diversification of protoberbering-type alkaloids.</title>
        <authorList>
            <person name="Wang B."/>
            <person name="Shu S."/>
            <person name="Song C."/>
            <person name="Liu Y."/>
        </authorList>
    </citation>
    <scope>NUCLEOTIDE SEQUENCE [LARGE SCALE GENOMIC DNA]</scope>
    <source>
        <strain evidence="6">HL-2020</strain>
        <tissue evidence="6">Leaf</tissue>
    </source>
</reference>
<dbReference type="GO" id="GO:0003677">
    <property type="term" value="F:DNA binding"/>
    <property type="evidence" value="ECO:0007669"/>
    <property type="project" value="UniProtKB-KW"/>
</dbReference>
<proteinExistence type="predicted"/>
<dbReference type="GO" id="GO:0003700">
    <property type="term" value="F:DNA-binding transcription factor activity"/>
    <property type="evidence" value="ECO:0007669"/>
    <property type="project" value="InterPro"/>
</dbReference>
<name>A0A835IQS1_9MAGN</name>
<keyword evidence="2" id="KW-0238">DNA-binding</keyword>
<keyword evidence="4" id="KW-0539">Nucleus</keyword>
<dbReference type="Proteomes" id="UP000631114">
    <property type="component" value="Unassembled WGS sequence"/>
</dbReference>
<keyword evidence="3" id="KW-0804">Transcription</keyword>
<dbReference type="EMBL" id="JADFTS010000002">
    <property type="protein sequence ID" value="KAF9619933.1"/>
    <property type="molecule type" value="Genomic_DNA"/>
</dbReference>
<evidence type="ECO:0000256" key="4">
    <source>
        <dbReference type="ARBA" id="ARBA00023242"/>
    </source>
</evidence>
<gene>
    <name evidence="6" type="ORF">IFM89_010244</name>
</gene>
<dbReference type="PANTHER" id="PTHR32002">
    <property type="entry name" value="PROTEIN NLP8"/>
    <property type="match status" value="1"/>
</dbReference>
<keyword evidence="7" id="KW-1185">Reference proteome</keyword>
<dbReference type="PROSITE" id="PS51005">
    <property type="entry name" value="NAC"/>
    <property type="match status" value="1"/>
</dbReference>
<accession>A0A835IQS1</accession>
<comment type="caution">
    <text evidence="6">The sequence shown here is derived from an EMBL/GenBank/DDBJ whole genome shotgun (WGS) entry which is preliminary data.</text>
</comment>
<organism evidence="6 7">
    <name type="scientific">Coptis chinensis</name>
    <dbReference type="NCBI Taxonomy" id="261450"/>
    <lineage>
        <taxon>Eukaryota</taxon>
        <taxon>Viridiplantae</taxon>
        <taxon>Streptophyta</taxon>
        <taxon>Embryophyta</taxon>
        <taxon>Tracheophyta</taxon>
        <taxon>Spermatophyta</taxon>
        <taxon>Magnoliopsida</taxon>
        <taxon>Ranunculales</taxon>
        <taxon>Ranunculaceae</taxon>
        <taxon>Coptidoideae</taxon>
        <taxon>Coptis</taxon>
    </lineage>
</organism>
<dbReference type="OrthoDB" id="6270329at2759"/>
<keyword evidence="1" id="KW-0805">Transcription regulation</keyword>
<evidence type="ECO:0000256" key="1">
    <source>
        <dbReference type="ARBA" id="ARBA00023015"/>
    </source>
</evidence>
<dbReference type="SUPFAM" id="SSF101941">
    <property type="entry name" value="NAC domain"/>
    <property type="match status" value="1"/>
</dbReference>
<protein>
    <recommendedName>
        <fullName evidence="5">NAC domain-containing protein</fullName>
    </recommendedName>
</protein>
<evidence type="ECO:0000256" key="2">
    <source>
        <dbReference type="ARBA" id="ARBA00023125"/>
    </source>
</evidence>
<dbReference type="Gene3D" id="2.170.150.80">
    <property type="entry name" value="NAC domain"/>
    <property type="match status" value="1"/>
</dbReference>
<dbReference type="AlphaFoldDB" id="A0A835IQS1"/>
<sequence>MQIDLRSSELSSHKKFLHDESNCNREVEAKLCICFDFDYGSKRSKMRAPNGMKSGWVMHEFRLENLHMPPKEEWVLCRVFHKGKEDLSSKKCLEYDIDDAIIERSSSKEQGNRSSKQRLSTPKKDANEVVVAVWKKACGGKYHRASLVAAAFNKGAGESRTFLKFLSSAFEIPSGENDGNLGLPGRVFRQRLPEWTTNVEYYNCKEYPRLNDALHYNKTNFGPEVDKVCKALEMLTCEVLETPGQSITYRRGRGIPAHVKYVDGGQEFYRKRGTEKNVSDAHVRAYLFGLIYPTLPRAEQVFARYAIREKRTIMIGSTRPDHDIGDHYGRE</sequence>
<feature type="domain" description="NAC" evidence="5">
    <location>
        <begin position="1"/>
        <end position="82"/>
    </location>
</feature>